<organism evidence="5 6">
    <name type="scientific">Basidiobolus meristosporus CBS 931.73</name>
    <dbReference type="NCBI Taxonomy" id="1314790"/>
    <lineage>
        <taxon>Eukaryota</taxon>
        <taxon>Fungi</taxon>
        <taxon>Fungi incertae sedis</taxon>
        <taxon>Zoopagomycota</taxon>
        <taxon>Entomophthoromycotina</taxon>
        <taxon>Basidiobolomycetes</taxon>
        <taxon>Basidiobolales</taxon>
        <taxon>Basidiobolaceae</taxon>
        <taxon>Basidiobolus</taxon>
    </lineage>
</organism>
<dbReference type="InParanoid" id="A0A1Y1YBU6"/>
<dbReference type="Pfam" id="PF13181">
    <property type="entry name" value="TPR_8"/>
    <property type="match status" value="1"/>
</dbReference>
<dbReference type="Pfam" id="PF13432">
    <property type="entry name" value="TPR_16"/>
    <property type="match status" value="1"/>
</dbReference>
<name>A0A1Y1YBU6_9FUNG</name>
<feature type="non-terminal residue" evidence="5">
    <location>
        <position position="1"/>
    </location>
</feature>
<gene>
    <name evidence="5" type="ORF">K493DRAFT_219080</name>
</gene>
<protein>
    <submittedName>
        <fullName evidence="5">TPR-like protein</fullName>
    </submittedName>
</protein>
<dbReference type="InterPro" id="IPR011990">
    <property type="entry name" value="TPR-like_helical_dom_sf"/>
</dbReference>
<dbReference type="GO" id="GO:0031145">
    <property type="term" value="P:anaphase-promoting complex-dependent catabolic process"/>
    <property type="evidence" value="ECO:0007669"/>
    <property type="project" value="TreeGrafter"/>
</dbReference>
<comment type="similarity">
    <text evidence="3">Belongs to the APC3/CDC27 family.</text>
</comment>
<dbReference type="GO" id="GO:0005737">
    <property type="term" value="C:cytoplasm"/>
    <property type="evidence" value="ECO:0007669"/>
    <property type="project" value="TreeGrafter"/>
</dbReference>
<dbReference type="Gene3D" id="1.25.40.10">
    <property type="entry name" value="Tetratricopeptide repeat domain"/>
    <property type="match status" value="3"/>
</dbReference>
<dbReference type="Proteomes" id="UP000193498">
    <property type="component" value="Unassembled WGS sequence"/>
</dbReference>
<evidence type="ECO:0000256" key="3">
    <source>
        <dbReference type="ARBA" id="ARBA00038210"/>
    </source>
</evidence>
<keyword evidence="2 4" id="KW-0802">TPR repeat</keyword>
<dbReference type="SMART" id="SM00028">
    <property type="entry name" value="TPR"/>
    <property type="match status" value="7"/>
</dbReference>
<keyword evidence="6" id="KW-1185">Reference proteome</keyword>
<dbReference type="Pfam" id="PF14559">
    <property type="entry name" value="TPR_19"/>
    <property type="match status" value="1"/>
</dbReference>
<dbReference type="PANTHER" id="PTHR12558:SF13">
    <property type="entry name" value="CELL DIVISION CYCLE PROTEIN 27 HOMOLOG"/>
    <property type="match status" value="1"/>
</dbReference>
<feature type="repeat" description="TPR" evidence="4">
    <location>
        <begin position="140"/>
        <end position="173"/>
    </location>
</feature>
<accession>A0A1Y1YBU6</accession>
<dbReference type="InterPro" id="IPR019734">
    <property type="entry name" value="TPR_rpt"/>
</dbReference>
<evidence type="ECO:0000313" key="6">
    <source>
        <dbReference type="Proteomes" id="UP000193498"/>
    </source>
</evidence>
<evidence type="ECO:0000313" key="5">
    <source>
        <dbReference type="EMBL" id="ORX95490.1"/>
    </source>
</evidence>
<evidence type="ECO:0000256" key="1">
    <source>
        <dbReference type="ARBA" id="ARBA00022737"/>
    </source>
</evidence>
<dbReference type="OrthoDB" id="10248520at2759"/>
<dbReference type="STRING" id="1314790.A0A1Y1YBU6"/>
<evidence type="ECO:0000256" key="2">
    <source>
        <dbReference type="ARBA" id="ARBA00022803"/>
    </source>
</evidence>
<comment type="caution">
    <text evidence="5">The sequence shown here is derived from an EMBL/GenBank/DDBJ whole genome shotgun (WGS) entry which is preliminary data.</text>
</comment>
<proteinExistence type="inferred from homology"/>
<feature type="repeat" description="TPR" evidence="4">
    <location>
        <begin position="174"/>
        <end position="207"/>
    </location>
</feature>
<dbReference type="PROSITE" id="PS50005">
    <property type="entry name" value="TPR"/>
    <property type="match status" value="4"/>
</dbReference>
<feature type="repeat" description="TPR" evidence="4">
    <location>
        <begin position="106"/>
        <end position="139"/>
    </location>
</feature>
<evidence type="ECO:0000256" key="4">
    <source>
        <dbReference type="PROSITE-ProRule" id="PRU00339"/>
    </source>
</evidence>
<dbReference type="PANTHER" id="PTHR12558">
    <property type="entry name" value="CELL DIVISION CYCLE 16,23,27"/>
    <property type="match status" value="1"/>
</dbReference>
<keyword evidence="1" id="KW-0677">Repeat</keyword>
<reference evidence="5 6" key="1">
    <citation type="submission" date="2016-07" db="EMBL/GenBank/DDBJ databases">
        <title>Pervasive Adenine N6-methylation of Active Genes in Fungi.</title>
        <authorList>
            <consortium name="DOE Joint Genome Institute"/>
            <person name="Mondo S.J."/>
            <person name="Dannebaum R.O."/>
            <person name="Kuo R.C."/>
            <person name="Labutti K."/>
            <person name="Haridas S."/>
            <person name="Kuo A."/>
            <person name="Salamov A."/>
            <person name="Ahrendt S.R."/>
            <person name="Lipzen A."/>
            <person name="Sullivan W."/>
            <person name="Andreopoulos W.B."/>
            <person name="Clum A."/>
            <person name="Lindquist E."/>
            <person name="Daum C."/>
            <person name="Ramamoorthy G.K."/>
            <person name="Gryganskyi A."/>
            <person name="Culley D."/>
            <person name="Magnuson J.K."/>
            <person name="James T.Y."/>
            <person name="O'Malley M.A."/>
            <person name="Stajich J.E."/>
            <person name="Spatafora J.W."/>
            <person name="Visel A."/>
            <person name="Grigoriev I.V."/>
        </authorList>
    </citation>
    <scope>NUCLEOTIDE SEQUENCE [LARGE SCALE GENOMIC DNA]</scope>
    <source>
        <strain evidence="5 6">CBS 931.73</strain>
    </source>
</reference>
<dbReference type="EMBL" id="MCFE01000174">
    <property type="protein sequence ID" value="ORX95490.1"/>
    <property type="molecule type" value="Genomic_DNA"/>
</dbReference>
<dbReference type="Pfam" id="PF07719">
    <property type="entry name" value="TPR_2"/>
    <property type="match status" value="1"/>
</dbReference>
<sequence>IIELLRKIGQSVVYLQAYNCPKALETFALLPTSQFNTGWVLARVGRAYFELAKYKEAKEKFEQMRQLEPHRLDGLEIYSTTLWHLKEAVALSHVSRELTAMDKDSPQAWLASGNCYSLEQDHKSAIRSFKRAIQLDPNMAYGHTLCGHEYIAVEDYDNAMVHFRSALRLDPNHYNAWYGMGIIALKTDNLPTAKYYFSKAVGINPTNHVLLCCVGTVLEKSGKMAEALRWYQAAQKHSPESPIPKLKTAKVLMTLERYEEALPLFQHLKEIYPQEAGIRFLMGQALKKLGNTTDALMELTKALDMDCKNTNIIRSAIEMLPSREIGVGDRCEDGMVKVY</sequence>
<dbReference type="InterPro" id="IPR013105">
    <property type="entry name" value="TPR_2"/>
</dbReference>
<dbReference type="GO" id="GO:0007091">
    <property type="term" value="P:metaphase/anaphase transition of mitotic cell cycle"/>
    <property type="evidence" value="ECO:0007669"/>
    <property type="project" value="TreeGrafter"/>
</dbReference>
<dbReference type="AlphaFoldDB" id="A0A1Y1YBU6"/>
<dbReference type="SUPFAM" id="SSF48452">
    <property type="entry name" value="TPR-like"/>
    <property type="match status" value="2"/>
</dbReference>
<feature type="repeat" description="TPR" evidence="4">
    <location>
        <begin position="38"/>
        <end position="71"/>
    </location>
</feature>
<dbReference type="GO" id="GO:0016567">
    <property type="term" value="P:protein ubiquitination"/>
    <property type="evidence" value="ECO:0007669"/>
    <property type="project" value="TreeGrafter"/>
</dbReference>
<dbReference type="GO" id="GO:0051301">
    <property type="term" value="P:cell division"/>
    <property type="evidence" value="ECO:0007669"/>
    <property type="project" value="TreeGrafter"/>
</dbReference>
<dbReference type="GO" id="GO:0005680">
    <property type="term" value="C:anaphase-promoting complex"/>
    <property type="evidence" value="ECO:0007669"/>
    <property type="project" value="UniProtKB-ARBA"/>
</dbReference>